<dbReference type="InterPro" id="IPR001863">
    <property type="entry name" value="Glypican"/>
</dbReference>
<feature type="region of interest" description="Disordered" evidence="12">
    <location>
        <begin position="494"/>
        <end position="622"/>
    </location>
</feature>
<name>I1ZI58_SCHMD</name>
<dbReference type="OrthoDB" id="10010764at2759"/>
<evidence type="ECO:0000313" key="14">
    <source>
        <dbReference type="EMBL" id="AFJ24712.1"/>
    </source>
</evidence>
<dbReference type="PANTHER" id="PTHR10822:SF29">
    <property type="entry name" value="DIVISION ABNORMALLY DELAYED PROTEIN"/>
    <property type="match status" value="1"/>
</dbReference>
<keyword evidence="7" id="KW-0472">Membrane</keyword>
<dbReference type="GO" id="GO:0009966">
    <property type="term" value="P:regulation of signal transduction"/>
    <property type="evidence" value="ECO:0007669"/>
    <property type="project" value="InterPro"/>
</dbReference>
<evidence type="ECO:0000256" key="1">
    <source>
        <dbReference type="ARBA" id="ARBA00004609"/>
    </source>
</evidence>
<sequence>MNLSIDCLLIITVLFALFENQNAQNDVDCQAIKTRWYSHKYQYSDDLLKFTTSKTVDVICPKTTCCDNAMKTEILGVSQMKLKSIAEIHLKSIIELLYNNSRDLNDFYQNNLDISKDQMNKMFLSTYASSYKDNQRFLFDFYDKLKLYMDGKEQNIEKILDTFFTEMAEKILRMSILSKNNAEKIRCLTNSFLKLNPYQNVDKAIVSNFKEAYPTARMLVNSLRAAHDVFLDLSQKLMPSIECTTKYAKAFYCSWCSLTETMPCDGLCKSIIGKCFGSFNRKEMNKINKAWKALLGALEKISNKAKHPFNFVEVNNNLHLKISEAVMNVHNFYTSIRDKLQANCENKLIRKRRNSEEESESQYFESVPKTLEISQPKPILLNDLVNKLLTKMKDMTLHLQNYKNAICSSTFKLPKQGNQCWNGAEITTGYKPNVKEKDANKNLKISPLVKTSIATLQKITAALNNILSKQVVDPDAFKIKFVEKPKITEIPRLRPSRISEQMEGSGKGGVDIENTSNKSKPKLPTIEPINEPKEIIEGSGEIKTPSNEISKNRPAFPQLPPNNINTPKPGKITKSPPIPDDEDLPTDQNENKNEKTPKPAEPRTPQIEGSGSLDTVEKSTETSKIFTTKTSTTVVPFVMTDLVKSPKSGRPDDESSLVEGSGQEEVTPRKPHEFNSRVEHETTTSAPVDLTTPSVLLPNDLPGEIPPEIWIPRVIDYDSRGPILNNPNSTCSITKFHPAMFFSLFVIYILL</sequence>
<dbReference type="GO" id="GO:0009986">
    <property type="term" value="C:cell surface"/>
    <property type="evidence" value="ECO:0007669"/>
    <property type="project" value="TreeGrafter"/>
</dbReference>
<organism evidence="14">
    <name type="scientific">Schmidtea mediterranea</name>
    <name type="common">Freshwater planarian flatworm</name>
    <dbReference type="NCBI Taxonomy" id="79327"/>
    <lineage>
        <taxon>Eukaryota</taxon>
        <taxon>Metazoa</taxon>
        <taxon>Spiralia</taxon>
        <taxon>Lophotrochozoa</taxon>
        <taxon>Platyhelminthes</taxon>
        <taxon>Rhabditophora</taxon>
        <taxon>Seriata</taxon>
        <taxon>Tricladida</taxon>
        <taxon>Continenticola</taxon>
        <taxon>Geoplanoidea</taxon>
        <taxon>Dugesiidae</taxon>
        <taxon>Schmidtea</taxon>
    </lineage>
</organism>
<evidence type="ECO:0000256" key="2">
    <source>
        <dbReference type="ARBA" id="ARBA00010260"/>
    </source>
</evidence>
<comment type="subcellular location">
    <subcellularLocation>
        <location evidence="1">Cell membrane</location>
        <topology evidence="1">Lipid-anchor</topology>
        <topology evidence="1">GPI-anchor</topology>
    </subcellularLocation>
</comment>
<evidence type="ECO:0000256" key="3">
    <source>
        <dbReference type="ARBA" id="ARBA00022475"/>
    </source>
</evidence>
<dbReference type="PANTHER" id="PTHR10822">
    <property type="entry name" value="GLYPICAN"/>
    <property type="match status" value="1"/>
</dbReference>
<evidence type="ECO:0000256" key="12">
    <source>
        <dbReference type="SAM" id="MobiDB-lite"/>
    </source>
</evidence>
<dbReference type="GO" id="GO:1905475">
    <property type="term" value="P:regulation of protein localization to membrane"/>
    <property type="evidence" value="ECO:0007669"/>
    <property type="project" value="TreeGrafter"/>
</dbReference>
<feature type="signal peptide" evidence="13">
    <location>
        <begin position="1"/>
        <end position="23"/>
    </location>
</feature>
<comment type="similarity">
    <text evidence="2 11">Belongs to the glypican family.</text>
</comment>
<dbReference type="EMBL" id="JX010469">
    <property type="protein sequence ID" value="AFJ24712.1"/>
    <property type="molecule type" value="mRNA"/>
</dbReference>
<dbReference type="AlphaFoldDB" id="I1ZI58"/>
<proteinExistence type="evidence at transcript level"/>
<evidence type="ECO:0000256" key="5">
    <source>
        <dbReference type="ARBA" id="ARBA00022729"/>
    </source>
</evidence>
<keyword evidence="9" id="KW-0357">Heparan sulfate</keyword>
<evidence type="ECO:0000256" key="11">
    <source>
        <dbReference type="RuleBase" id="RU003518"/>
    </source>
</evidence>
<accession>I1ZI58</accession>
<dbReference type="GO" id="GO:0005576">
    <property type="term" value="C:extracellular region"/>
    <property type="evidence" value="ECO:0007669"/>
    <property type="project" value="TreeGrafter"/>
</dbReference>
<feature type="compositionally biased region" description="Basic and acidic residues" evidence="12">
    <location>
        <begin position="666"/>
        <end position="682"/>
    </location>
</feature>
<keyword evidence="10" id="KW-0449">Lipoprotein</keyword>
<dbReference type="GO" id="GO:0005886">
    <property type="term" value="C:plasma membrane"/>
    <property type="evidence" value="ECO:0007669"/>
    <property type="project" value="UniProtKB-SubCell"/>
</dbReference>
<keyword evidence="4" id="KW-0336">GPI-anchor</keyword>
<evidence type="ECO:0000256" key="4">
    <source>
        <dbReference type="ARBA" id="ARBA00022622"/>
    </source>
</evidence>
<evidence type="ECO:0000256" key="13">
    <source>
        <dbReference type="SAM" id="SignalP"/>
    </source>
</evidence>
<dbReference type="GO" id="GO:0016477">
    <property type="term" value="P:cell migration"/>
    <property type="evidence" value="ECO:0007669"/>
    <property type="project" value="TreeGrafter"/>
</dbReference>
<protein>
    <submittedName>
        <fullName evidence="14">Glypican-1</fullName>
    </submittedName>
</protein>
<dbReference type="Pfam" id="PF01153">
    <property type="entry name" value="Glypican"/>
    <property type="match status" value="1"/>
</dbReference>
<evidence type="ECO:0000256" key="7">
    <source>
        <dbReference type="ARBA" id="ARBA00023136"/>
    </source>
</evidence>
<keyword evidence="6" id="KW-0654">Proteoglycan</keyword>
<keyword evidence="3" id="KW-1003">Cell membrane</keyword>
<feature type="compositionally biased region" description="Basic and acidic residues" evidence="12">
    <location>
        <begin position="589"/>
        <end position="601"/>
    </location>
</feature>
<evidence type="ECO:0000256" key="8">
    <source>
        <dbReference type="ARBA" id="ARBA00023180"/>
    </source>
</evidence>
<evidence type="ECO:0000256" key="10">
    <source>
        <dbReference type="ARBA" id="ARBA00023288"/>
    </source>
</evidence>
<feature type="compositionally biased region" description="Polar residues" evidence="12">
    <location>
        <begin position="683"/>
        <end position="694"/>
    </location>
</feature>
<keyword evidence="8" id="KW-0325">Glycoprotein</keyword>
<feature type="region of interest" description="Disordered" evidence="12">
    <location>
        <begin position="643"/>
        <end position="694"/>
    </location>
</feature>
<feature type="chain" id="PRO_5003655090" evidence="13">
    <location>
        <begin position="24"/>
        <end position="751"/>
    </location>
</feature>
<keyword evidence="5 13" id="KW-0732">Signal</keyword>
<reference evidence="14" key="1">
    <citation type="journal article" date="2012" name="Genes Dev.">
        <title>A molecular wound response program associated with regeneration initiation in planarians.</title>
        <authorList>
            <person name="Wenemoser D."/>
            <person name="Lapan S.W."/>
            <person name="Wilkinson A.W."/>
            <person name="Bell G.W."/>
            <person name="Reddien P.W."/>
        </authorList>
    </citation>
    <scope>NUCLEOTIDE SEQUENCE</scope>
    <source>
        <strain evidence="14">ClW4</strain>
    </source>
</reference>
<evidence type="ECO:0000256" key="6">
    <source>
        <dbReference type="ARBA" id="ARBA00022974"/>
    </source>
</evidence>
<evidence type="ECO:0000256" key="9">
    <source>
        <dbReference type="ARBA" id="ARBA00023207"/>
    </source>
</evidence>
<dbReference type="GO" id="GO:0098552">
    <property type="term" value="C:side of membrane"/>
    <property type="evidence" value="ECO:0007669"/>
    <property type="project" value="UniProtKB-KW"/>
</dbReference>